<dbReference type="GO" id="GO:0004803">
    <property type="term" value="F:transposase activity"/>
    <property type="evidence" value="ECO:0007669"/>
    <property type="project" value="TreeGrafter"/>
</dbReference>
<dbReference type="InterPro" id="IPR051917">
    <property type="entry name" value="Transposase-Integrase"/>
</dbReference>
<dbReference type="Proteomes" id="UP000219994">
    <property type="component" value="Unassembled WGS sequence"/>
</dbReference>
<evidence type="ECO:0000313" key="1">
    <source>
        <dbReference type="EMBL" id="PDQ36104.1"/>
    </source>
</evidence>
<dbReference type="PANTHER" id="PTHR10948">
    <property type="entry name" value="TRANSPOSASE"/>
    <property type="match status" value="1"/>
</dbReference>
<dbReference type="GO" id="GO:0005829">
    <property type="term" value="C:cytosol"/>
    <property type="evidence" value="ECO:0007669"/>
    <property type="project" value="TreeGrafter"/>
</dbReference>
<proteinExistence type="predicted"/>
<evidence type="ECO:0008006" key="3">
    <source>
        <dbReference type="Google" id="ProtNLM"/>
    </source>
</evidence>
<reference evidence="2" key="1">
    <citation type="submission" date="2017-03" db="EMBL/GenBank/DDBJ databases">
        <authorList>
            <person name="Lund M.B."/>
        </authorList>
    </citation>
    <scope>NUCLEOTIDE SEQUENCE [LARGE SCALE GENOMIC DNA]</scope>
</reference>
<protein>
    <recommendedName>
        <fullName evidence="3">UbiC transcription regulator-associated domain-containing protein</fullName>
    </recommendedName>
</protein>
<dbReference type="AlphaFoldDB" id="A0A2A6FTA3"/>
<accession>A0A2A6FTA3</accession>
<name>A0A2A6FTA3_9MICO</name>
<gene>
    <name evidence="1" type="ORF">B5766_02920</name>
</gene>
<dbReference type="EMBL" id="NAEP01000023">
    <property type="protein sequence ID" value="PDQ36104.1"/>
    <property type="molecule type" value="Genomic_DNA"/>
</dbReference>
<dbReference type="GO" id="GO:0032196">
    <property type="term" value="P:transposition"/>
    <property type="evidence" value="ECO:0007669"/>
    <property type="project" value="TreeGrafter"/>
</dbReference>
<comment type="caution">
    <text evidence="1">The sequence shown here is derived from an EMBL/GenBank/DDBJ whole genome shotgun (WGS) entry which is preliminary data.</text>
</comment>
<dbReference type="PANTHER" id="PTHR10948:SF23">
    <property type="entry name" value="TRANSPOSASE INSI FOR INSERTION SEQUENCE ELEMENT IS30A-RELATED"/>
    <property type="match status" value="1"/>
</dbReference>
<sequence length="79" mass="9049">MGEGIHTEVERVSRFIIVRKIDALTAERGITAQHSIFSALPPHTRLSVTIDNGIKVYRHYELRVEWGMDTYFVDPYAAC</sequence>
<evidence type="ECO:0000313" key="2">
    <source>
        <dbReference type="Proteomes" id="UP000219994"/>
    </source>
</evidence>
<organism evidence="1 2">
    <name type="scientific">Candidatus Lumbricidiphila eiseniae</name>
    <dbReference type="NCBI Taxonomy" id="1969409"/>
    <lineage>
        <taxon>Bacteria</taxon>
        <taxon>Bacillati</taxon>
        <taxon>Actinomycetota</taxon>
        <taxon>Actinomycetes</taxon>
        <taxon>Micrococcales</taxon>
        <taxon>Microbacteriaceae</taxon>
        <taxon>Candidatus Lumbricidiphila</taxon>
    </lineage>
</organism>